<reference evidence="2 3" key="1">
    <citation type="submission" date="2016-10" db="EMBL/GenBank/DDBJ databases">
        <authorList>
            <person name="de Groot N.N."/>
        </authorList>
    </citation>
    <scope>NUCLEOTIDE SEQUENCE [LARGE SCALE GENOMIC DNA]</scope>
    <source>
        <strain evidence="2 3">CGMCC 1.5012</strain>
    </source>
</reference>
<name>A0A1H0E2D1_9FIRM</name>
<dbReference type="EMBL" id="FNID01000031">
    <property type="protein sequence ID" value="SDN76552.1"/>
    <property type="molecule type" value="Genomic_DNA"/>
</dbReference>
<dbReference type="SUPFAM" id="SSF75138">
    <property type="entry name" value="HprK N-terminal domain-like"/>
    <property type="match status" value="1"/>
</dbReference>
<gene>
    <name evidence="2" type="ORF">SAMN05192585_13136</name>
</gene>
<dbReference type="InterPro" id="IPR010766">
    <property type="entry name" value="DRTGG"/>
</dbReference>
<dbReference type="Gene3D" id="3.40.1390.20">
    <property type="entry name" value="HprK N-terminal domain-like"/>
    <property type="match status" value="1"/>
</dbReference>
<proteinExistence type="predicted"/>
<evidence type="ECO:0000313" key="2">
    <source>
        <dbReference type="EMBL" id="SDN76552.1"/>
    </source>
</evidence>
<dbReference type="InterPro" id="IPR028979">
    <property type="entry name" value="Ser_kin/Pase_Hpr-like_N_sf"/>
</dbReference>
<dbReference type="STRING" id="258515.SAMN05192585_13136"/>
<protein>
    <submittedName>
        <fullName evidence="2">DRTGG domain-containing protein</fullName>
    </submittedName>
</protein>
<dbReference type="Pfam" id="PF07085">
    <property type="entry name" value="DRTGG"/>
    <property type="match status" value="1"/>
</dbReference>
<dbReference type="RefSeq" id="WP_092642051.1">
    <property type="nucleotide sequence ID" value="NZ_FNID01000031.1"/>
</dbReference>
<feature type="domain" description="DRTGG" evidence="1">
    <location>
        <begin position="9"/>
        <end position="107"/>
    </location>
</feature>
<accession>A0A1H0E2D1</accession>
<dbReference type="Proteomes" id="UP000199182">
    <property type="component" value="Unassembled WGS sequence"/>
</dbReference>
<keyword evidence="3" id="KW-1185">Reference proteome</keyword>
<sequence>MTVKELSEKTGFRILAGNESLNNTAKHIYTCDLLSLVMGRAQQDDAWITVMGNVNSIAVAVLADVACIILAEGMMLDADGLKKATEQDVAVLASTLPVYETAQKVAEFI</sequence>
<organism evidence="2 3">
    <name type="scientific">Acetanaerobacterium elongatum</name>
    <dbReference type="NCBI Taxonomy" id="258515"/>
    <lineage>
        <taxon>Bacteria</taxon>
        <taxon>Bacillati</taxon>
        <taxon>Bacillota</taxon>
        <taxon>Clostridia</taxon>
        <taxon>Eubacteriales</taxon>
        <taxon>Oscillospiraceae</taxon>
        <taxon>Acetanaerobacterium</taxon>
    </lineage>
</organism>
<dbReference type="OrthoDB" id="9800356at2"/>
<evidence type="ECO:0000259" key="1">
    <source>
        <dbReference type="Pfam" id="PF07085"/>
    </source>
</evidence>
<evidence type="ECO:0000313" key="3">
    <source>
        <dbReference type="Proteomes" id="UP000199182"/>
    </source>
</evidence>
<dbReference type="AlphaFoldDB" id="A0A1H0E2D1"/>